<feature type="compositionally biased region" description="Acidic residues" evidence="1">
    <location>
        <begin position="1512"/>
        <end position="1527"/>
    </location>
</feature>
<feature type="region of interest" description="Disordered" evidence="1">
    <location>
        <begin position="1"/>
        <end position="61"/>
    </location>
</feature>
<feature type="transmembrane region" description="Helical" evidence="2">
    <location>
        <begin position="2145"/>
        <end position="2162"/>
    </location>
</feature>
<name>A0ABQ6MZB1_9STRA</name>
<gene>
    <name evidence="3" type="ORF">TeGR_g2939</name>
</gene>
<protein>
    <submittedName>
        <fullName evidence="3">Uncharacterized protein</fullName>
    </submittedName>
</protein>
<dbReference type="EMBL" id="BRYB01001904">
    <property type="protein sequence ID" value="GMI36056.1"/>
    <property type="molecule type" value="Genomic_DNA"/>
</dbReference>
<keyword evidence="2" id="KW-0812">Transmembrane</keyword>
<feature type="compositionally biased region" description="Low complexity" evidence="1">
    <location>
        <begin position="50"/>
        <end position="61"/>
    </location>
</feature>
<dbReference type="Proteomes" id="UP001165060">
    <property type="component" value="Unassembled WGS sequence"/>
</dbReference>
<evidence type="ECO:0000256" key="2">
    <source>
        <dbReference type="SAM" id="Phobius"/>
    </source>
</evidence>
<comment type="caution">
    <text evidence="3">The sequence shown here is derived from an EMBL/GenBank/DDBJ whole genome shotgun (WGS) entry which is preliminary data.</text>
</comment>
<feature type="transmembrane region" description="Helical" evidence="2">
    <location>
        <begin position="2118"/>
        <end position="2139"/>
    </location>
</feature>
<dbReference type="Gene3D" id="3.30.530.20">
    <property type="match status" value="2"/>
</dbReference>
<feature type="region of interest" description="Disordered" evidence="1">
    <location>
        <begin position="122"/>
        <end position="144"/>
    </location>
</feature>
<organism evidence="3 4">
    <name type="scientific">Tetraparma gracilis</name>
    <dbReference type="NCBI Taxonomy" id="2962635"/>
    <lineage>
        <taxon>Eukaryota</taxon>
        <taxon>Sar</taxon>
        <taxon>Stramenopiles</taxon>
        <taxon>Ochrophyta</taxon>
        <taxon>Bolidophyceae</taxon>
        <taxon>Parmales</taxon>
        <taxon>Triparmaceae</taxon>
        <taxon>Tetraparma</taxon>
    </lineage>
</organism>
<feature type="compositionally biased region" description="Basic and acidic residues" evidence="1">
    <location>
        <begin position="2414"/>
        <end position="2432"/>
    </location>
</feature>
<evidence type="ECO:0000256" key="1">
    <source>
        <dbReference type="SAM" id="MobiDB-lite"/>
    </source>
</evidence>
<feature type="region of interest" description="Disordered" evidence="1">
    <location>
        <begin position="2406"/>
        <end position="2432"/>
    </location>
</feature>
<dbReference type="InterPro" id="IPR023393">
    <property type="entry name" value="START-like_dom_sf"/>
</dbReference>
<dbReference type="SUPFAM" id="SSF55961">
    <property type="entry name" value="Bet v1-like"/>
    <property type="match status" value="1"/>
</dbReference>
<reference evidence="3 4" key="1">
    <citation type="journal article" date="2023" name="Commun. Biol.">
        <title>Genome analysis of Parmales, the sister group of diatoms, reveals the evolutionary specialization of diatoms from phago-mixotrophs to photoautotrophs.</title>
        <authorList>
            <person name="Ban H."/>
            <person name="Sato S."/>
            <person name="Yoshikawa S."/>
            <person name="Yamada K."/>
            <person name="Nakamura Y."/>
            <person name="Ichinomiya M."/>
            <person name="Sato N."/>
            <person name="Blanc-Mathieu R."/>
            <person name="Endo H."/>
            <person name="Kuwata A."/>
            <person name="Ogata H."/>
        </authorList>
    </citation>
    <scope>NUCLEOTIDE SEQUENCE [LARGE SCALE GENOMIC DNA]</scope>
</reference>
<feature type="transmembrane region" description="Helical" evidence="2">
    <location>
        <begin position="1958"/>
        <end position="1978"/>
    </location>
</feature>
<evidence type="ECO:0000313" key="3">
    <source>
        <dbReference type="EMBL" id="GMI36056.1"/>
    </source>
</evidence>
<feature type="region of interest" description="Disordered" evidence="1">
    <location>
        <begin position="1512"/>
        <end position="1553"/>
    </location>
</feature>
<feature type="transmembrane region" description="Helical" evidence="2">
    <location>
        <begin position="2248"/>
        <end position="2267"/>
    </location>
</feature>
<evidence type="ECO:0000313" key="4">
    <source>
        <dbReference type="Proteomes" id="UP001165060"/>
    </source>
</evidence>
<feature type="transmembrane region" description="Helical" evidence="2">
    <location>
        <begin position="1922"/>
        <end position="1946"/>
    </location>
</feature>
<keyword evidence="2" id="KW-1133">Transmembrane helix</keyword>
<feature type="non-terminal residue" evidence="3">
    <location>
        <position position="1"/>
    </location>
</feature>
<keyword evidence="4" id="KW-1185">Reference proteome</keyword>
<proteinExistence type="predicted"/>
<accession>A0ABQ6MZB1</accession>
<keyword evidence="2" id="KW-0472">Membrane</keyword>
<feature type="transmembrane region" description="Helical" evidence="2">
    <location>
        <begin position="2210"/>
        <end position="2232"/>
    </location>
</feature>
<sequence>PPPGASPSPTAGFREGAREGSSPSVGRRPGHPGDARTKRATIAPDRKVSKSGSTSGSKSGSSAALAASELMAEMGGAATAPPYQALPYQALPYQELTTAQKRQVVAGLDMWDDESERSYMEEVTTSPGAGGMKRQTTSMHHLKRDSRAIVSEGPAELTIACRYPTFFAEKILVQERRDDGGRGGIVQQNMPRGWTPSIHPGSQKGGAATAAAAAAAVADAQGAGNSPQTRAKRGSVGTLLHNMKRGSTAGLLGGGDSGLEQTIIKEMLGEVKQLVFKASVVVHAGEDTVLSNFLLCSSISNGKASASGAFMRRNMVHSPRPHEYMVYSDVKLAPSTVPEEQTKLKVYDTLRRYVHCGPRDAADDTTERDEIDDIMSSYPPGTHLLSFQSVEEGTVKIPFERTMMAKNRVGRIRSSGYYSLEPIPGESDMCKVTLVATLNPRHDSSPKASSNWLEAKVLLQSSLIQMQLKFNRAQEIDDKVFETFLNDQVEVEDLAELNTMETVLVKAGLMYRHAGEVMVGKMYGVDRKLSQDAAMINNGRMPVQTVDQNNRKSAAEALSGLSGREAILEAIKKAERERELEYHAKIESDLYRGLTGDHSETWELEKVSKQIKYFRRDEYVADGSSLSMKWSRAIGTVHTSAENCLAYAWNSDSWERKENHFRACEEYLPCYRIPVPGERRQITVAASVLPIKNPKRLEVNVQVWDKIVDENGASQYILAFAPLPWGEAAKTARASPVRTAFDKFVKQEGINLDDFGKGVSKGVYQFRPLAPNVCEVSMCYHVNFEDAPDAILESRLENSLDFLEDLYLRYQRNWYDVDEEVLSDFADGIINDRSACDVFQLESILSCLAAIDNAHPDKHLEEGDRRRTVRASSTNAARQQARMIASMSGREKSVGEALMESIDDPNKNKALAAAKEELKEALANFDGLIKSRDAKSWFPVASTSPFVEAHVSTVSKKYMMGRAHVKVDREPADVVAYLFMLEAHNRFDKFTEMGHGDQRVYRMGQFNDQLVCTRFKKPLSNFPEIQTNTRMNWAQSTLDDGDYLVAMQTVTTIPPSLSLESTDQKIKKVAVSVTELFLIQPDRYNVVDGVKQSNVTQFSLVEKPKKGLFRKTSERKATMKILQFHLQPLSDLRDDFRDDTHVDVDAMVHFIDERHKEDDGRFSTLRLSQAPGLAPRSSSFIPGKTEDESAAARVMQEFEELTENEWVEIVSPDFLVKQSTGHSKVSKRTCYKATSVFDSSLEECLFEQYCKDSRGNIEDAFHNPEHHDCIQIRVKKISNHSQYYDVIFWFKDKAYRFLDRVICEKIADNSYAVFYDNVDDPELLAQLLEEEEDDGWKTFKNHTVESVDDYTEPDALKNGLVRHLHHISVVKYEKEDDLFGVPQTKVTYFTEVFDARGDALHQETSEDIAMQRLSKIASSRKRLDRSDDVTSMSHQQLKVDMMTHLVFEEDFEEDEWTGTKPTYSEEEANTIAGGLYFEQLFDESENTVSVKVKGHDAENDFCVLRKYKLEENDGGDDKDDDGDEDDGDGGKSSWSPSFKRSGSRRSGGKNGMKYQLMKNKRAEGAFRTYAAGTIANFSAEKTVHTLGMENMAKKTLKQGYKAWARSKSLVNADCLQTFSYFWNFTAPSRRNKHDLEKSVVEVVNDHCTIGYHESASFGHEHKGHIDLKKMQNVRDEVFCQYWSQIDDSTMVIVIVPTKHPSKPEIDGVRREKTRTLIIIKGVGDGHKSRVTFLTSMKNDMMHSTAHMQKMVVARLSTSWHCQEHHQNVTPLHEIDEFVGVGLGKSFSFWCEAEKSSGKKDIARRVNDILKKNKGLREFSSAFPWFGPMMVAVLRNKLVPPKGLSAVGMHEISPKDGKDIGGSLGLSIMACQMSYAAVDDWVFKSKAVQELDKTFVWFRPMMNTIAFQLLVDANWGMKFRVFVGAGISVFDLLSDAFMLYTFGYAAFYGDDDGSAMVNFVIQLSVITISVSLQLLIVHIQDRKNQLWEKLTVIFMFKPVIDAYRIVMVQDTERSDNDSGAIMDTIQESIACKCIEIFIENIPSGILQVHAFLRLSAETTGGTSKEQVAAFASILMSCMSTGYITSIGSYDSDIDPRNRKKAPEFWGFVPNNPDARLQMFALLNVQSTLQCALTFFAYGMLCGYETPWYAVAFLVFNIAPYMVYKLVTQDFESRLAVSKASTQRYLSAVYRIGEKIISDFCMTPLFRLPTSLGGFWTINLFALPVSQLFIFYAYKQQEVLGGAWEKLPTYLMYATVVQIVLWMVFFRIVNSATKPSFYCFTSGKDFELSKYRLGSDATKLSMLTSLNKNYFMEAKDEVVDWIQDSWELWIAEETFSLEMIAAIPEDFIPVELHSHLAGFLDENEKKQGDGIMALLNKTTPKSSGRHARIGPGDRSSVAITMAMQSPSLVSEVHSSTLDHRNDARREREAAATSK</sequence>